<name>A0ACB8R201_9AGAM</name>
<evidence type="ECO:0000313" key="1">
    <source>
        <dbReference type="EMBL" id="KAI0038144.1"/>
    </source>
</evidence>
<keyword evidence="2" id="KW-1185">Reference proteome</keyword>
<comment type="caution">
    <text evidence="1">The sequence shown here is derived from an EMBL/GenBank/DDBJ whole genome shotgun (WGS) entry which is preliminary data.</text>
</comment>
<proteinExistence type="predicted"/>
<organism evidence="1 2">
    <name type="scientific">Auriscalpium vulgare</name>
    <dbReference type="NCBI Taxonomy" id="40419"/>
    <lineage>
        <taxon>Eukaryota</taxon>
        <taxon>Fungi</taxon>
        <taxon>Dikarya</taxon>
        <taxon>Basidiomycota</taxon>
        <taxon>Agaricomycotina</taxon>
        <taxon>Agaricomycetes</taxon>
        <taxon>Russulales</taxon>
        <taxon>Auriscalpiaceae</taxon>
        <taxon>Auriscalpium</taxon>
    </lineage>
</organism>
<sequence length="199" mass="21714">MAEAAEHYRDAEEITAAVSSEPPQGGTRGASDALCLAEYPGSHGALWISSPNADFVPDVPTHSRDEEFGYYADGMLGSFEHLKWPQVFDSWEPHPAVAPANPMLLQCTRSKLAGPDPLPSLDFLRLSPRELISTGIKAPVGLDKWTDDGAPWFSFNDHDWHTETFGRELGRLDVSILTRLRNAATEASGAYSYHGTAMG</sequence>
<gene>
    <name evidence="1" type="ORF">FA95DRAFT_1286153</name>
</gene>
<protein>
    <submittedName>
        <fullName evidence="1">Uncharacterized protein</fullName>
    </submittedName>
</protein>
<reference evidence="1" key="1">
    <citation type="submission" date="2021-02" db="EMBL/GenBank/DDBJ databases">
        <authorList>
            <consortium name="DOE Joint Genome Institute"/>
            <person name="Ahrendt S."/>
            <person name="Looney B.P."/>
            <person name="Miyauchi S."/>
            <person name="Morin E."/>
            <person name="Drula E."/>
            <person name="Courty P.E."/>
            <person name="Chicoki N."/>
            <person name="Fauchery L."/>
            <person name="Kohler A."/>
            <person name="Kuo A."/>
            <person name="Labutti K."/>
            <person name="Pangilinan J."/>
            <person name="Lipzen A."/>
            <person name="Riley R."/>
            <person name="Andreopoulos W."/>
            <person name="He G."/>
            <person name="Johnson J."/>
            <person name="Barry K.W."/>
            <person name="Grigoriev I.V."/>
            <person name="Nagy L."/>
            <person name="Hibbett D."/>
            <person name="Henrissat B."/>
            <person name="Matheny P.B."/>
            <person name="Labbe J."/>
            <person name="Martin F."/>
        </authorList>
    </citation>
    <scope>NUCLEOTIDE SEQUENCE</scope>
    <source>
        <strain evidence="1">FP105234-sp</strain>
    </source>
</reference>
<accession>A0ACB8R201</accession>
<feature type="non-terminal residue" evidence="1">
    <location>
        <position position="199"/>
    </location>
</feature>
<dbReference type="EMBL" id="MU276581">
    <property type="protein sequence ID" value="KAI0038144.1"/>
    <property type="molecule type" value="Genomic_DNA"/>
</dbReference>
<reference evidence="1" key="2">
    <citation type="journal article" date="2022" name="New Phytol.">
        <title>Evolutionary transition to the ectomycorrhizal habit in the genomes of a hyperdiverse lineage of mushroom-forming fungi.</title>
        <authorList>
            <person name="Looney B."/>
            <person name="Miyauchi S."/>
            <person name="Morin E."/>
            <person name="Drula E."/>
            <person name="Courty P.E."/>
            <person name="Kohler A."/>
            <person name="Kuo A."/>
            <person name="LaButti K."/>
            <person name="Pangilinan J."/>
            <person name="Lipzen A."/>
            <person name="Riley R."/>
            <person name="Andreopoulos W."/>
            <person name="He G."/>
            <person name="Johnson J."/>
            <person name="Nolan M."/>
            <person name="Tritt A."/>
            <person name="Barry K.W."/>
            <person name="Grigoriev I.V."/>
            <person name="Nagy L.G."/>
            <person name="Hibbett D."/>
            <person name="Henrissat B."/>
            <person name="Matheny P.B."/>
            <person name="Labbe J."/>
            <person name="Martin F.M."/>
        </authorList>
    </citation>
    <scope>NUCLEOTIDE SEQUENCE</scope>
    <source>
        <strain evidence="1">FP105234-sp</strain>
    </source>
</reference>
<evidence type="ECO:0000313" key="2">
    <source>
        <dbReference type="Proteomes" id="UP000814033"/>
    </source>
</evidence>
<dbReference type="Proteomes" id="UP000814033">
    <property type="component" value="Unassembled WGS sequence"/>
</dbReference>